<feature type="active site" description="Glycyl thioester intermediate" evidence="4">
    <location>
        <position position="1021"/>
    </location>
</feature>
<sequence length="1053" mass="117823">MSNEISAADSRILSFIMKPGDYPDFIPVTAVQVNNPSSPNKRISDTSSFPSEVVDVYAVLDVEDTNGAKGKPYSPPSIIKLANLTNKGINFVSGNQSTICAISSSNKILTSSTNVEDNRSAHVNFHKEPSLKDYVYYTACGMNHTITLAVRHDTASPVVYATGSNSEGQLGFKGEDLVTYQKEVSFPCQTPCFIQAACGNNFTLLLTDTCDVWAFGHNHHGQLGLRTQQQKIFYPQLVSCLQGLPITSIAAGLGHSLALTSTGLVYAAGRNDKGQLGSPSASIDTFIPVESLSCVFIVHIAACQNTSAAIDEFGTVYLWGDQWGSTPTAVTLDAPDQFVDIAVGNDGRFAALSSENALYVYGYYNGNGQQMNKVIKILYPQQPYFRVFSCGNYFAVLAGPNKPLLKDTNAKCLSLLPPNRPIIKDRLRAPPKVLLLNGAHFPSFVTFKNAKQIVNTVFSNLSTINGSFILDRFSESQTTCGVDVELVNSVYDQFSTAVSRPLMDELDRCFIRTLKNVQEKPPAIIRPTTMRFFITALLHPSLTTLRGSTAYDFWDTLVMTILKLPQAKEILIQWISLLQEKTIKQILKSLNDYLNETTSHTGLYGQAGRGAVDALRIIWNANNRSQKLPFEAFYNFTLCDKLDPKQEMYGIRKDQQMEWCYCLNAPWLVTPALKISLVRTMAESIMNNFYIQACRNATQFENGRPKIVAEDVWLILKVNREKILTTTIDELNKIKNITLQAQKRLKVQFEGEPGVDEGGVQREFFDMIVKKLTSPDLSLFVQMRDCFWFNKDLDPFLFPNIKLAGQIVGLAIYNGNFINIRFPLALYKKLKGVSVGINDLEEIDPQLVSTLMNILSYEGDVENDMCLDFTYENVELVPKGSQIPVTNANRQSYVDLIVDYVLNKSIDEQFRKFKEGFFTIPTNLDMPLFRPEELSLMVAGEDELDFTALEKNTTYENYTTDSPAVKLFWKIVRDKLNIDEKKKLLYFVTSSPRAPIGGLGKVPFKIMRDGDPNHIPTSHTCFYILVLPDITDEATMLKRIRIAIENSQGFQFK</sequence>
<evidence type="ECO:0000256" key="5">
    <source>
        <dbReference type="PROSITE-ProRule" id="PRU00235"/>
    </source>
</evidence>
<dbReference type="InterPro" id="IPR035983">
    <property type="entry name" value="Hect_E3_ubiquitin_ligase"/>
</dbReference>
<dbReference type="PANTHER" id="PTHR45622">
    <property type="entry name" value="UBIQUITIN-PROTEIN LIGASE E3A-RELATED"/>
    <property type="match status" value="1"/>
</dbReference>
<keyword evidence="3 4" id="KW-0833">Ubl conjugation pathway</keyword>
<dbReference type="STRING" id="5722.A2EEN6"/>
<evidence type="ECO:0000313" key="8">
    <source>
        <dbReference type="Proteomes" id="UP000001542"/>
    </source>
</evidence>
<keyword evidence="2" id="KW-0677">Repeat</keyword>
<evidence type="ECO:0000256" key="4">
    <source>
        <dbReference type="PROSITE-ProRule" id="PRU00104"/>
    </source>
</evidence>
<evidence type="ECO:0000259" key="6">
    <source>
        <dbReference type="PROSITE" id="PS50237"/>
    </source>
</evidence>
<proteinExistence type="predicted"/>
<dbReference type="AlphaFoldDB" id="A2EEN6"/>
<feature type="repeat" description="RCC1" evidence="5">
    <location>
        <begin position="210"/>
        <end position="262"/>
    </location>
</feature>
<dbReference type="InterPro" id="IPR000408">
    <property type="entry name" value="Reg_chr_condens"/>
</dbReference>
<dbReference type="FunFam" id="3.30.2410.10:FF:000003">
    <property type="entry name" value="probable E3 ubiquitin-protein ligase HERC4 isoform X1"/>
    <property type="match status" value="1"/>
</dbReference>
<evidence type="ECO:0000256" key="3">
    <source>
        <dbReference type="ARBA" id="ARBA00022786"/>
    </source>
</evidence>
<dbReference type="PROSITE" id="PS00626">
    <property type="entry name" value="RCC1_2"/>
    <property type="match status" value="1"/>
</dbReference>
<keyword evidence="8" id="KW-1185">Reference proteome</keyword>
<feature type="repeat" description="RCC1" evidence="5">
    <location>
        <begin position="157"/>
        <end position="209"/>
    </location>
</feature>
<dbReference type="PROSITE" id="PS50237">
    <property type="entry name" value="HECT"/>
    <property type="match status" value="1"/>
</dbReference>
<keyword evidence="1" id="KW-0808">Transferase</keyword>
<dbReference type="VEuPathDB" id="TrichDB:TVAG_050760"/>
<dbReference type="CDD" id="cd00078">
    <property type="entry name" value="HECTc"/>
    <property type="match status" value="1"/>
</dbReference>
<evidence type="ECO:0000256" key="2">
    <source>
        <dbReference type="ARBA" id="ARBA00022737"/>
    </source>
</evidence>
<dbReference type="Gene3D" id="3.90.1750.10">
    <property type="entry name" value="Hect, E3 ligase catalytic domains"/>
    <property type="match status" value="1"/>
</dbReference>
<dbReference type="Gene3D" id="3.30.2410.10">
    <property type="entry name" value="Hect, E3 ligase catalytic domain"/>
    <property type="match status" value="1"/>
</dbReference>
<dbReference type="GO" id="GO:0004842">
    <property type="term" value="F:ubiquitin-protein transferase activity"/>
    <property type="evidence" value="ECO:0007669"/>
    <property type="project" value="InterPro"/>
</dbReference>
<dbReference type="Pfam" id="PF00415">
    <property type="entry name" value="RCC1"/>
    <property type="match status" value="3"/>
</dbReference>
<reference evidence="7" key="1">
    <citation type="submission" date="2006-10" db="EMBL/GenBank/DDBJ databases">
        <authorList>
            <person name="Amadeo P."/>
            <person name="Zhao Q."/>
            <person name="Wortman J."/>
            <person name="Fraser-Liggett C."/>
            <person name="Carlton J."/>
        </authorList>
    </citation>
    <scope>NUCLEOTIDE SEQUENCE</scope>
    <source>
        <strain evidence="7">G3</strain>
    </source>
</reference>
<dbReference type="InParanoid" id="A2EEN6"/>
<protein>
    <recommendedName>
        <fullName evidence="6">HECT domain-containing protein</fullName>
    </recommendedName>
</protein>
<gene>
    <name evidence="7" type="ORF">TVAG_050760</name>
</gene>
<dbReference type="InterPro" id="IPR009091">
    <property type="entry name" value="RCC1/BLIP-II"/>
</dbReference>
<dbReference type="SUPFAM" id="SSF50985">
    <property type="entry name" value="RCC1/BLIP-II"/>
    <property type="match status" value="1"/>
</dbReference>
<evidence type="ECO:0000313" key="7">
    <source>
        <dbReference type="EMBL" id="EAY08842.1"/>
    </source>
</evidence>
<dbReference type="EMBL" id="DS113369">
    <property type="protein sequence ID" value="EAY08842.1"/>
    <property type="molecule type" value="Genomic_DNA"/>
</dbReference>
<dbReference type="Pfam" id="PF00632">
    <property type="entry name" value="HECT"/>
    <property type="match status" value="1"/>
</dbReference>
<dbReference type="Gene3D" id="2.130.10.30">
    <property type="entry name" value="Regulator of chromosome condensation 1/beta-lactamase-inhibitor protein II"/>
    <property type="match status" value="1"/>
</dbReference>
<dbReference type="SMART" id="SM00119">
    <property type="entry name" value="HECTc"/>
    <property type="match status" value="1"/>
</dbReference>
<feature type="domain" description="HECT" evidence="6">
    <location>
        <begin position="735"/>
        <end position="1053"/>
    </location>
</feature>
<dbReference type="Proteomes" id="UP000001542">
    <property type="component" value="Unassembled WGS sequence"/>
</dbReference>
<dbReference type="Gene3D" id="3.30.2160.10">
    <property type="entry name" value="Hect, E3 ligase catalytic domain"/>
    <property type="match status" value="1"/>
</dbReference>
<dbReference type="SUPFAM" id="SSF56204">
    <property type="entry name" value="Hect, E3 ligase catalytic domain"/>
    <property type="match status" value="1"/>
</dbReference>
<dbReference type="VEuPathDB" id="TrichDB:TVAGG3_0981600"/>
<dbReference type="GO" id="GO:0005737">
    <property type="term" value="C:cytoplasm"/>
    <property type="evidence" value="ECO:0000318"/>
    <property type="project" value="GO_Central"/>
</dbReference>
<dbReference type="PROSITE" id="PS50012">
    <property type="entry name" value="RCC1_3"/>
    <property type="match status" value="3"/>
</dbReference>
<accession>A2EEN6</accession>
<dbReference type="PANTHER" id="PTHR45622:SF70">
    <property type="entry name" value="SECRETION-REGULATING GUANINE NUCLEOTIDE EXCHANGE FACTOR"/>
    <property type="match status" value="1"/>
</dbReference>
<dbReference type="eggNOG" id="KOG0941">
    <property type="taxonomic scope" value="Eukaryota"/>
</dbReference>
<reference evidence="7" key="2">
    <citation type="journal article" date="2007" name="Science">
        <title>Draft genome sequence of the sexually transmitted pathogen Trichomonas vaginalis.</title>
        <authorList>
            <person name="Carlton J.M."/>
            <person name="Hirt R.P."/>
            <person name="Silva J.C."/>
            <person name="Delcher A.L."/>
            <person name="Schatz M."/>
            <person name="Zhao Q."/>
            <person name="Wortman J.R."/>
            <person name="Bidwell S.L."/>
            <person name="Alsmark U.C.M."/>
            <person name="Besteiro S."/>
            <person name="Sicheritz-Ponten T."/>
            <person name="Noel C.J."/>
            <person name="Dacks J.B."/>
            <person name="Foster P.G."/>
            <person name="Simillion C."/>
            <person name="Van de Peer Y."/>
            <person name="Miranda-Saavedra D."/>
            <person name="Barton G.J."/>
            <person name="Westrop G.D."/>
            <person name="Mueller S."/>
            <person name="Dessi D."/>
            <person name="Fiori P.L."/>
            <person name="Ren Q."/>
            <person name="Paulsen I."/>
            <person name="Zhang H."/>
            <person name="Bastida-Corcuera F.D."/>
            <person name="Simoes-Barbosa A."/>
            <person name="Brown M.T."/>
            <person name="Hayes R.D."/>
            <person name="Mukherjee M."/>
            <person name="Okumura C.Y."/>
            <person name="Schneider R."/>
            <person name="Smith A.J."/>
            <person name="Vanacova S."/>
            <person name="Villalvazo M."/>
            <person name="Haas B.J."/>
            <person name="Pertea M."/>
            <person name="Feldblyum T.V."/>
            <person name="Utterback T.R."/>
            <person name="Shu C.L."/>
            <person name="Osoegawa K."/>
            <person name="de Jong P.J."/>
            <person name="Hrdy I."/>
            <person name="Horvathova L."/>
            <person name="Zubacova Z."/>
            <person name="Dolezal P."/>
            <person name="Malik S.B."/>
            <person name="Logsdon J.M. Jr."/>
            <person name="Henze K."/>
            <person name="Gupta A."/>
            <person name="Wang C.C."/>
            <person name="Dunne R.L."/>
            <person name="Upcroft J.A."/>
            <person name="Upcroft P."/>
            <person name="White O."/>
            <person name="Salzberg S.L."/>
            <person name="Tang P."/>
            <person name="Chiu C.-H."/>
            <person name="Lee Y.-S."/>
            <person name="Embley T.M."/>
            <person name="Coombs G.H."/>
            <person name="Mottram J.C."/>
            <person name="Tachezy J."/>
            <person name="Fraser-Liggett C.M."/>
            <person name="Johnson P.J."/>
        </authorList>
    </citation>
    <scope>NUCLEOTIDE SEQUENCE [LARGE SCALE GENOMIC DNA]</scope>
    <source>
        <strain evidence="7">G3</strain>
    </source>
</reference>
<dbReference type="SMR" id="A2EEN6"/>
<evidence type="ECO:0000256" key="1">
    <source>
        <dbReference type="ARBA" id="ARBA00022679"/>
    </source>
</evidence>
<name>A2EEN6_TRIV3</name>
<dbReference type="KEGG" id="tva:4766751"/>
<dbReference type="InterPro" id="IPR000569">
    <property type="entry name" value="HECT_dom"/>
</dbReference>
<dbReference type="InterPro" id="IPR051709">
    <property type="entry name" value="Ub-ligase/GTPase-reg"/>
</dbReference>
<organism evidence="7 8">
    <name type="scientific">Trichomonas vaginalis (strain ATCC PRA-98 / G3)</name>
    <dbReference type="NCBI Taxonomy" id="412133"/>
    <lineage>
        <taxon>Eukaryota</taxon>
        <taxon>Metamonada</taxon>
        <taxon>Parabasalia</taxon>
        <taxon>Trichomonadida</taxon>
        <taxon>Trichomonadidae</taxon>
        <taxon>Trichomonas</taxon>
    </lineage>
</organism>
<dbReference type="RefSeq" id="XP_001321065.1">
    <property type="nucleotide sequence ID" value="XM_001321030.1"/>
</dbReference>
<dbReference type="OrthoDB" id="8068875at2759"/>
<feature type="repeat" description="RCC1" evidence="5">
    <location>
        <begin position="263"/>
        <end position="313"/>
    </location>
</feature>